<evidence type="ECO:0000259" key="4">
    <source>
        <dbReference type="PROSITE" id="PS50174"/>
    </source>
</evidence>
<feature type="compositionally biased region" description="Basic and acidic residues" evidence="2">
    <location>
        <begin position="211"/>
        <end position="232"/>
    </location>
</feature>
<evidence type="ECO:0000256" key="1">
    <source>
        <dbReference type="PROSITE-ProRule" id="PRU00042"/>
    </source>
</evidence>
<evidence type="ECO:0008006" key="7">
    <source>
        <dbReference type="Google" id="ProtNLM"/>
    </source>
</evidence>
<gene>
    <name evidence="5" type="ORF">DUNSADRAFT_9600</name>
</gene>
<feature type="compositionally biased region" description="Low complexity" evidence="2">
    <location>
        <begin position="255"/>
        <end position="269"/>
    </location>
</feature>
<dbReference type="Pfam" id="PF01585">
    <property type="entry name" value="G-patch"/>
    <property type="match status" value="1"/>
</dbReference>
<feature type="compositionally biased region" description="Gly residues" evidence="2">
    <location>
        <begin position="330"/>
        <end position="345"/>
    </location>
</feature>
<evidence type="ECO:0000256" key="2">
    <source>
        <dbReference type="SAM" id="MobiDB-lite"/>
    </source>
</evidence>
<dbReference type="PROSITE" id="PS00028">
    <property type="entry name" value="ZINC_FINGER_C2H2_1"/>
    <property type="match status" value="1"/>
</dbReference>
<evidence type="ECO:0000313" key="6">
    <source>
        <dbReference type="Proteomes" id="UP000815325"/>
    </source>
</evidence>
<dbReference type="PANTHER" id="PTHR47251">
    <property type="entry name" value="FINGER DOMAIN PROTEIN, PUTATIVE (AFU_ORTHOLOGUE AFUA_3G04180)-RELATED"/>
    <property type="match status" value="1"/>
</dbReference>
<feature type="domain" description="G-patch" evidence="4">
    <location>
        <begin position="75"/>
        <end position="122"/>
    </location>
</feature>
<dbReference type="SMART" id="SM00443">
    <property type="entry name" value="G_patch"/>
    <property type="match status" value="1"/>
</dbReference>
<accession>A0ABQ7H598</accession>
<organism evidence="5 6">
    <name type="scientific">Dunaliella salina</name>
    <name type="common">Green alga</name>
    <name type="synonym">Protococcus salinus</name>
    <dbReference type="NCBI Taxonomy" id="3046"/>
    <lineage>
        <taxon>Eukaryota</taxon>
        <taxon>Viridiplantae</taxon>
        <taxon>Chlorophyta</taxon>
        <taxon>core chlorophytes</taxon>
        <taxon>Chlorophyceae</taxon>
        <taxon>CS clade</taxon>
        <taxon>Chlamydomonadales</taxon>
        <taxon>Dunaliellaceae</taxon>
        <taxon>Dunaliella</taxon>
    </lineage>
</organism>
<evidence type="ECO:0000313" key="5">
    <source>
        <dbReference type="EMBL" id="KAF5842031.1"/>
    </source>
</evidence>
<sequence length="361" mass="39336">MEENSVGLGFQSFPAQLVIVDPRAAPRGIEHTNAYQEDQARGLGGWADFHEPGEDDGGQSAASSLAAGLDTEIPDANVGFQLLQKMGWSKGKGLGRNEDGIVEPVRAGIDAGIRLGVGKQEEDNYFTNAELIERRRMECEIQANEDEDRRRKREAQAGWEQKVKEEVTELKRTFYCDECHKQYEKAMEFEQHLSSYDHHHKKRLQEMRIMQNERTRDERAKKEARAMNKEMAKLQQQIHRAKQQAGAPPPPAPLPAEAAQQQPLAMPQAGFIPPLPAGAPPLPPLPPDQPPLPPPDEPAPLPPGAGSGMRMGFSTTTNSGGRMATMVRGGRAGSMRGGLAAGRGRGPVVAGFGASDSEDEA</sequence>
<dbReference type="PROSITE" id="PS50174">
    <property type="entry name" value="G_PATCH"/>
    <property type="match status" value="1"/>
</dbReference>
<comment type="caution">
    <text evidence="5">The sequence shown here is derived from an EMBL/GenBank/DDBJ whole genome shotgun (WGS) entry which is preliminary data.</text>
</comment>
<dbReference type="Proteomes" id="UP000815325">
    <property type="component" value="Unassembled WGS sequence"/>
</dbReference>
<feature type="region of interest" description="Disordered" evidence="2">
    <location>
        <begin position="29"/>
        <end position="64"/>
    </location>
</feature>
<feature type="domain" description="C2H2-type" evidence="3">
    <location>
        <begin position="174"/>
        <end position="203"/>
    </location>
</feature>
<keyword evidence="1" id="KW-0863">Zinc-finger</keyword>
<reference evidence="5" key="1">
    <citation type="submission" date="2017-08" db="EMBL/GenBank/DDBJ databases">
        <authorList>
            <person name="Polle J.E."/>
            <person name="Barry K."/>
            <person name="Cushman J."/>
            <person name="Schmutz J."/>
            <person name="Tran D."/>
            <person name="Hathwaick L.T."/>
            <person name="Yim W.C."/>
            <person name="Jenkins J."/>
            <person name="Mckie-Krisberg Z.M."/>
            <person name="Prochnik S."/>
            <person name="Lindquist E."/>
            <person name="Dockter R.B."/>
            <person name="Adam C."/>
            <person name="Molina H."/>
            <person name="Bunkerborg J."/>
            <person name="Jin E."/>
            <person name="Buchheim M."/>
            <person name="Magnuson J."/>
        </authorList>
    </citation>
    <scope>NUCLEOTIDE SEQUENCE</scope>
    <source>
        <strain evidence="5">CCAP 19/18</strain>
    </source>
</reference>
<dbReference type="InterPro" id="IPR013087">
    <property type="entry name" value="Znf_C2H2_type"/>
</dbReference>
<feature type="compositionally biased region" description="Pro residues" evidence="2">
    <location>
        <begin position="273"/>
        <end position="303"/>
    </location>
</feature>
<dbReference type="PROSITE" id="PS50157">
    <property type="entry name" value="ZINC_FINGER_C2H2_2"/>
    <property type="match status" value="1"/>
</dbReference>
<dbReference type="EMBL" id="MU069470">
    <property type="protein sequence ID" value="KAF5842031.1"/>
    <property type="molecule type" value="Genomic_DNA"/>
</dbReference>
<protein>
    <recommendedName>
        <fullName evidence="7">G-patch domain-containing protein</fullName>
    </recommendedName>
</protein>
<dbReference type="PANTHER" id="PTHR47251:SF1">
    <property type="entry name" value="FINGER DOMAIN PROTEIN, PUTATIVE (AFU_ORTHOLOGUE AFUA_3G04180)-RELATED"/>
    <property type="match status" value="1"/>
</dbReference>
<proteinExistence type="predicted"/>
<keyword evidence="1" id="KW-0479">Metal-binding</keyword>
<keyword evidence="1" id="KW-0862">Zinc</keyword>
<evidence type="ECO:0000259" key="3">
    <source>
        <dbReference type="PROSITE" id="PS50157"/>
    </source>
</evidence>
<keyword evidence="6" id="KW-1185">Reference proteome</keyword>
<name>A0ABQ7H598_DUNSA</name>
<feature type="region of interest" description="Disordered" evidence="2">
    <location>
        <begin position="211"/>
        <end position="361"/>
    </location>
</feature>
<dbReference type="InterPro" id="IPR000467">
    <property type="entry name" value="G_patch_dom"/>
</dbReference>